<dbReference type="EMBL" id="CABVQD010000003">
    <property type="protein sequence ID" value="VWB34272.1"/>
    <property type="molecule type" value="Genomic_DNA"/>
</dbReference>
<proteinExistence type="predicted"/>
<dbReference type="Pfam" id="PF00561">
    <property type="entry name" value="Abhydrolase_1"/>
    <property type="match status" value="1"/>
</dbReference>
<evidence type="ECO:0000259" key="1">
    <source>
        <dbReference type="Pfam" id="PF00561"/>
    </source>
</evidence>
<dbReference type="PRINTS" id="PR00111">
    <property type="entry name" value="ABHYDROLASE"/>
</dbReference>
<gene>
    <name evidence="2" type="ORF">BPA30113_01352</name>
</gene>
<dbReference type="GO" id="GO:0016787">
    <property type="term" value="F:hydrolase activity"/>
    <property type="evidence" value="ECO:0007669"/>
    <property type="project" value="UniProtKB-KW"/>
</dbReference>
<sequence>MDTPAITHAMRQRTVTVGTRQIFLSEAGDGPALLMLHGGGPGASGLSNYARNIEALAQHFRVLVPDMPGFGRSTKGVDRNDPFGDLAEGMLGMLDALGIPNAHAIGNSLGGACALRMALECPQAVGRLVLMGPGGVNTTRQVPTPGLKRLLNYYKGNGPSLGKLTTFIRGDLVFDGSLVPQSMIEERFRASIDPAVVASPPLLGPKGIPKFSHIDFTRDARLASVRNPTLVLWGVDDKVNRASGAYALQKRMPNCDVYLFSNTGHWVQWERSSEFNAAVLAFLAQSDAKARVVAAR</sequence>
<keyword evidence="3" id="KW-1185">Reference proteome</keyword>
<dbReference type="Gene3D" id="3.40.50.1820">
    <property type="entry name" value="alpha/beta hydrolase"/>
    <property type="match status" value="1"/>
</dbReference>
<organism evidence="2 3">
    <name type="scientific">Burkholderia paludis</name>
    <dbReference type="NCBI Taxonomy" id="1506587"/>
    <lineage>
        <taxon>Bacteria</taxon>
        <taxon>Pseudomonadati</taxon>
        <taxon>Pseudomonadota</taxon>
        <taxon>Betaproteobacteria</taxon>
        <taxon>Burkholderiales</taxon>
        <taxon>Burkholderiaceae</taxon>
        <taxon>Burkholderia</taxon>
        <taxon>Burkholderia cepacia complex</taxon>
    </lineage>
</organism>
<dbReference type="PANTHER" id="PTHR43798">
    <property type="entry name" value="MONOACYLGLYCEROL LIPASE"/>
    <property type="match status" value="1"/>
</dbReference>
<dbReference type="GO" id="GO:0016020">
    <property type="term" value="C:membrane"/>
    <property type="evidence" value="ECO:0007669"/>
    <property type="project" value="TreeGrafter"/>
</dbReference>
<dbReference type="RefSeq" id="WP_031400247.1">
    <property type="nucleotide sequence ID" value="NZ_CABVQD010000003.1"/>
</dbReference>
<dbReference type="InterPro" id="IPR029058">
    <property type="entry name" value="AB_hydrolase_fold"/>
</dbReference>
<accession>A0A6J5DLR0</accession>
<dbReference type="Proteomes" id="UP000494330">
    <property type="component" value="Unassembled WGS sequence"/>
</dbReference>
<dbReference type="SUPFAM" id="SSF53474">
    <property type="entry name" value="alpha/beta-Hydrolases"/>
    <property type="match status" value="1"/>
</dbReference>
<dbReference type="InterPro" id="IPR000639">
    <property type="entry name" value="Epox_hydrolase-like"/>
</dbReference>
<name>A0A6J5DLR0_9BURK</name>
<dbReference type="PRINTS" id="PR00412">
    <property type="entry name" value="EPOXHYDRLASE"/>
</dbReference>
<reference evidence="2 3" key="1">
    <citation type="submission" date="2019-09" db="EMBL/GenBank/DDBJ databases">
        <authorList>
            <person name="Depoorter E."/>
        </authorList>
    </citation>
    <scope>NUCLEOTIDE SEQUENCE [LARGE SCALE GENOMIC DNA]</scope>
    <source>
        <strain evidence="2">LMG 30113</strain>
    </source>
</reference>
<feature type="domain" description="AB hydrolase-1" evidence="1">
    <location>
        <begin position="31"/>
        <end position="271"/>
    </location>
</feature>
<dbReference type="AlphaFoldDB" id="A0A6J5DLR0"/>
<dbReference type="PANTHER" id="PTHR43798:SF33">
    <property type="entry name" value="HYDROLASE, PUTATIVE (AFU_ORTHOLOGUE AFUA_2G14860)-RELATED"/>
    <property type="match status" value="1"/>
</dbReference>
<evidence type="ECO:0000313" key="3">
    <source>
        <dbReference type="Proteomes" id="UP000494330"/>
    </source>
</evidence>
<dbReference type="InterPro" id="IPR000073">
    <property type="entry name" value="AB_hydrolase_1"/>
</dbReference>
<dbReference type="InterPro" id="IPR050266">
    <property type="entry name" value="AB_hydrolase_sf"/>
</dbReference>
<evidence type="ECO:0000313" key="2">
    <source>
        <dbReference type="EMBL" id="VWB34272.1"/>
    </source>
</evidence>
<keyword evidence="2" id="KW-0378">Hydrolase</keyword>
<protein>
    <submittedName>
        <fullName evidence="2">Alpha/beta hydrolase</fullName>
    </submittedName>
</protein>